<dbReference type="InterPro" id="IPR001173">
    <property type="entry name" value="Glyco_trans_2-like"/>
</dbReference>
<evidence type="ECO:0000313" key="3">
    <source>
        <dbReference type="Proteomes" id="UP000682811"/>
    </source>
</evidence>
<proteinExistence type="predicted"/>
<reference evidence="2 3" key="1">
    <citation type="submission" date="2021-03" db="EMBL/GenBank/DDBJ databases">
        <title>Antimicrobial resistance genes in bacteria isolated from Japanese honey, and their potential for conferring macrolide and lincosamide resistance in the American foulbrood pathogen Paenibacillus larvae.</title>
        <authorList>
            <person name="Okamoto M."/>
            <person name="Kumagai M."/>
            <person name="Kanamori H."/>
            <person name="Takamatsu D."/>
        </authorList>
    </citation>
    <scope>NUCLEOTIDE SEQUENCE [LARGE SCALE GENOMIC DNA]</scope>
    <source>
        <strain evidence="2 3">J34TS1</strain>
    </source>
</reference>
<dbReference type="SUPFAM" id="SSF48452">
    <property type="entry name" value="TPR-like"/>
    <property type="match status" value="2"/>
</dbReference>
<evidence type="ECO:0000313" key="2">
    <source>
        <dbReference type="EMBL" id="GIO46384.1"/>
    </source>
</evidence>
<dbReference type="InterPro" id="IPR011990">
    <property type="entry name" value="TPR-like_helical_dom_sf"/>
</dbReference>
<evidence type="ECO:0000259" key="1">
    <source>
        <dbReference type="Pfam" id="PF00535"/>
    </source>
</evidence>
<dbReference type="RefSeq" id="WP_212977414.1">
    <property type="nucleotide sequence ID" value="NZ_AP025343.1"/>
</dbReference>
<dbReference type="Gene3D" id="1.25.40.10">
    <property type="entry name" value="Tetratricopeptide repeat domain"/>
    <property type="match status" value="2"/>
</dbReference>
<name>A0A919Y8Y9_9BACL</name>
<dbReference type="EMBL" id="BORT01000003">
    <property type="protein sequence ID" value="GIO46384.1"/>
    <property type="molecule type" value="Genomic_DNA"/>
</dbReference>
<feature type="domain" description="Glycosyltransferase 2-like" evidence="1">
    <location>
        <begin position="9"/>
        <end position="139"/>
    </location>
</feature>
<dbReference type="CDD" id="cd02511">
    <property type="entry name" value="Beta4Glucosyltransferase"/>
    <property type="match status" value="1"/>
</dbReference>
<sequence>MLPTLGVHLIAKDEAEFIGRCLESVKNADEIIVIDTGSQDDTIKIALEHGAKVIALNWKEDFSLPRNEALRQATTDWVLVIDADEELLTSMDDIRKLIRESEAEGYDVTIINQLSHDWEHAVRNRALRLFRNRKEYHFQGKIHEEIEPSIRVLSGKGKIKDSDIEIRHTGYLTENILKKNKLKRNFQILIDALKADPENPYYLYHLGITHCQAGNLGEAEKYMLQAKQLAPAAARFRPTLIRDLVKIMLERNEPEQAGFICLQEIQHYPDYADLHFAYGQCLENQGLWEKAFESYRKATICRSNSYVTEAGMNSYEPLAKMGALALKLDQPEEAARLFYNAAIINPLFPPALKGLASAFHRLNTSDEEIGTLLLKTAEPRNEQQWNLVLEALDGIGADQEIIRLCPPRWLAADNISILYGASLLRLRRFKEAHSFFYHAACADTSPNAEREMLHLLTQWQLQGSLDPYIWTLVKTHEHEDIKQLDGFLFARREIGPEHNTKEQFENTSLIQGLIRQAIAVGLSNLARKLSIFDKAGAFTFAKTLYREGYILDAADLLISSLDAQTLDDEGAYMLAEILYDKGHYAEAARLFENISSHDPSFDAASIGAAISYLQLAADYLDRAQSSLPDAPKLAQEAGQLRSAINLLQRSGWHTSWNDRQRRCINEQNHKRNFTVHDRSERS</sequence>
<dbReference type="PANTHER" id="PTHR43630:SF2">
    <property type="entry name" value="GLYCOSYLTRANSFERASE"/>
    <property type="match status" value="1"/>
</dbReference>
<dbReference type="SUPFAM" id="SSF53448">
    <property type="entry name" value="Nucleotide-diphospho-sugar transferases"/>
    <property type="match status" value="1"/>
</dbReference>
<gene>
    <name evidence="2" type="ORF">J34TS1_11490</name>
</gene>
<dbReference type="PANTHER" id="PTHR43630">
    <property type="entry name" value="POLY-BETA-1,6-N-ACETYL-D-GLUCOSAMINE SYNTHASE"/>
    <property type="match status" value="1"/>
</dbReference>
<organism evidence="2 3">
    <name type="scientific">Paenibacillus azoreducens</name>
    <dbReference type="NCBI Taxonomy" id="116718"/>
    <lineage>
        <taxon>Bacteria</taxon>
        <taxon>Bacillati</taxon>
        <taxon>Bacillota</taxon>
        <taxon>Bacilli</taxon>
        <taxon>Bacillales</taxon>
        <taxon>Paenibacillaceae</taxon>
        <taxon>Paenibacillus</taxon>
    </lineage>
</organism>
<dbReference type="Pfam" id="PF13432">
    <property type="entry name" value="TPR_16"/>
    <property type="match status" value="3"/>
</dbReference>
<dbReference type="AlphaFoldDB" id="A0A919Y8Y9"/>
<dbReference type="Pfam" id="PF00535">
    <property type="entry name" value="Glycos_transf_2"/>
    <property type="match status" value="1"/>
</dbReference>
<comment type="caution">
    <text evidence="2">The sequence shown here is derived from an EMBL/GenBank/DDBJ whole genome shotgun (WGS) entry which is preliminary data.</text>
</comment>
<dbReference type="InterPro" id="IPR029044">
    <property type="entry name" value="Nucleotide-diphossugar_trans"/>
</dbReference>
<accession>A0A919Y8Y9</accession>
<dbReference type="Gene3D" id="3.90.550.10">
    <property type="entry name" value="Spore Coat Polysaccharide Biosynthesis Protein SpsA, Chain A"/>
    <property type="match status" value="1"/>
</dbReference>
<dbReference type="Proteomes" id="UP000682811">
    <property type="component" value="Unassembled WGS sequence"/>
</dbReference>
<keyword evidence="3" id="KW-1185">Reference proteome</keyword>
<dbReference type="SMART" id="SM00028">
    <property type="entry name" value="TPR"/>
    <property type="match status" value="4"/>
</dbReference>
<protein>
    <recommendedName>
        <fullName evidence="1">Glycosyltransferase 2-like domain-containing protein</fullName>
    </recommendedName>
</protein>
<dbReference type="InterPro" id="IPR019734">
    <property type="entry name" value="TPR_rpt"/>
</dbReference>